<dbReference type="SUPFAM" id="SSF50998">
    <property type="entry name" value="Quinoprotein alcohol dehydrogenase-like"/>
    <property type="match status" value="1"/>
</dbReference>
<dbReference type="RefSeq" id="WP_238355970.1">
    <property type="nucleotide sequence ID" value="NZ_JACHMY010000001.1"/>
</dbReference>
<keyword evidence="6" id="KW-1185">Reference proteome</keyword>
<dbReference type="InterPro" id="IPR006558">
    <property type="entry name" value="LamG-like"/>
</dbReference>
<dbReference type="Gene3D" id="2.60.120.200">
    <property type="match status" value="1"/>
</dbReference>
<keyword evidence="2" id="KW-1015">Disulfide bond</keyword>
<protein>
    <recommendedName>
        <fullName evidence="4">Fibronectin type-III domain-containing protein</fullName>
    </recommendedName>
</protein>
<gene>
    <name evidence="5" type="ORF">HDA39_000856</name>
</gene>
<feature type="domain" description="Fibronectin type-III" evidence="4">
    <location>
        <begin position="443"/>
        <end position="542"/>
    </location>
</feature>
<evidence type="ECO:0000256" key="2">
    <source>
        <dbReference type="ARBA" id="ARBA00023157"/>
    </source>
</evidence>
<evidence type="ECO:0000256" key="3">
    <source>
        <dbReference type="SAM" id="MobiDB-lite"/>
    </source>
</evidence>
<keyword evidence="1" id="KW-0732">Signal</keyword>
<dbReference type="AlphaFoldDB" id="A0A7W9MSF8"/>
<evidence type="ECO:0000313" key="5">
    <source>
        <dbReference type="EMBL" id="MBB5834122.1"/>
    </source>
</evidence>
<reference evidence="5 6" key="1">
    <citation type="submission" date="2020-08" db="EMBL/GenBank/DDBJ databases">
        <title>Sequencing the genomes of 1000 actinobacteria strains.</title>
        <authorList>
            <person name="Klenk H.-P."/>
        </authorList>
    </citation>
    <scope>NUCLEOTIDE SEQUENCE [LARGE SCALE GENOMIC DNA]</scope>
    <source>
        <strain evidence="5 6">DSM 28967</strain>
    </source>
</reference>
<dbReference type="Pfam" id="PF13385">
    <property type="entry name" value="Laminin_G_3"/>
    <property type="match status" value="1"/>
</dbReference>
<evidence type="ECO:0000313" key="6">
    <source>
        <dbReference type="Proteomes" id="UP000549971"/>
    </source>
</evidence>
<dbReference type="InterPro" id="IPR013320">
    <property type="entry name" value="ConA-like_dom_sf"/>
</dbReference>
<name>A0A7W9MSF8_9ACTN</name>
<dbReference type="InterPro" id="IPR011047">
    <property type="entry name" value="Quinoprotein_ADH-like_sf"/>
</dbReference>
<accession>A0A7W9MSF8</accession>
<dbReference type="SUPFAM" id="SSF49899">
    <property type="entry name" value="Concanavalin A-like lectins/glucanases"/>
    <property type="match status" value="1"/>
</dbReference>
<dbReference type="PROSITE" id="PS50853">
    <property type="entry name" value="FN3"/>
    <property type="match status" value="1"/>
</dbReference>
<dbReference type="InterPro" id="IPR003961">
    <property type="entry name" value="FN3_dom"/>
</dbReference>
<proteinExistence type="predicted"/>
<feature type="region of interest" description="Disordered" evidence="3">
    <location>
        <begin position="1"/>
        <end position="21"/>
    </location>
</feature>
<dbReference type="EMBL" id="JACHMY010000001">
    <property type="protein sequence ID" value="MBB5834122.1"/>
    <property type="molecule type" value="Genomic_DNA"/>
</dbReference>
<dbReference type="Proteomes" id="UP000549971">
    <property type="component" value="Unassembled WGS sequence"/>
</dbReference>
<sequence>MPYSRLRGSEDQHFTQRRRGTAYLSKGGHRTMKKRWLFARLGVAGVLLGAVLTPTPAQSISASLSAEHSPVWQTNASVQGLVVAGGKAYAGGRFTSVRPPGSPLGTNEVGQAYLAAFDATTGALVTAFNPVLNGQVYAVAASADGSRIYVGGDFTKVNGITRNRIAAFDTATGALVTNWKPSVSYRVKTIAVSGNAVYFGGSFGLVNNIERLRLAAVSTDLGTLLPWAPAVNGDVYAVDAADDGSKVYAGGQFSTVNGTSQNTVSSLDPVTGAVLPFPAASAVPPPNGSCTTRVKAIDAGGDKVYFGNGGDGGGCFDGTWAADVPTGALVWKNQCLGATEAVKVVNGWLYKGSHAHDCANQGAGGFPQGFGYRFLLTESLSDGKLGPWFPNTNAGPPTEVGPLAFATGGSDLWVGGDFTTSNGVGQQGLTRFTNAGPGSAPAKPAKLTPYSVQPGQVQLHFPTVVDNDDSTLTYRLLKGFSNTTIATWTATSTPWDKPWLHYTDTAVTPGEVTNYRVEVTDGTTTLRGNYSDPITVASTASTAYEQLIGADGPQAYWRLGEAAGTTTSVDSSGQSNNGTFSGITLGSAGAIAGNTAATTNASGRMVGEKAFSMPQKFTVEAWVKQSVTRGGRIVGFGSSRTGNSIDGGDRMLYMRSNGAIVFGVNDGTRRTLTSASNQNNNQWHHVVGTYDGGAMRLYVDGVLAGSQTIGTAALYYGWWRVGYDNTANWTGGGATQTGLAIDEAAVYPYALDAARVQAHFNAR</sequence>
<dbReference type="SMART" id="SM00560">
    <property type="entry name" value="LamGL"/>
    <property type="match status" value="1"/>
</dbReference>
<organism evidence="5 6">
    <name type="scientific">Kribbella italica</name>
    <dbReference type="NCBI Taxonomy" id="1540520"/>
    <lineage>
        <taxon>Bacteria</taxon>
        <taxon>Bacillati</taxon>
        <taxon>Actinomycetota</taxon>
        <taxon>Actinomycetes</taxon>
        <taxon>Propionibacteriales</taxon>
        <taxon>Kribbellaceae</taxon>
        <taxon>Kribbella</taxon>
    </lineage>
</organism>
<evidence type="ECO:0000259" key="4">
    <source>
        <dbReference type="PROSITE" id="PS50853"/>
    </source>
</evidence>
<evidence type="ECO:0000256" key="1">
    <source>
        <dbReference type="ARBA" id="ARBA00022729"/>
    </source>
</evidence>
<comment type="caution">
    <text evidence="5">The sequence shown here is derived from an EMBL/GenBank/DDBJ whole genome shotgun (WGS) entry which is preliminary data.</text>
</comment>